<dbReference type="InterPro" id="IPR010634">
    <property type="entry name" value="DUF1223"/>
</dbReference>
<dbReference type="SUPFAM" id="SSF52833">
    <property type="entry name" value="Thioredoxin-like"/>
    <property type="match status" value="1"/>
</dbReference>
<keyword evidence="2" id="KW-1185">Reference proteome</keyword>
<dbReference type="Pfam" id="PF06764">
    <property type="entry name" value="DUF1223"/>
    <property type="match status" value="1"/>
</dbReference>
<protein>
    <recommendedName>
        <fullName evidence="3">DUF1223 domain-containing protein</fullName>
    </recommendedName>
</protein>
<accession>A0A1M7N2M2</accession>
<dbReference type="STRING" id="735517.SAMN05444272_3668"/>
<proteinExistence type="predicted"/>
<dbReference type="PANTHER" id="PTHR36057:SF1">
    <property type="entry name" value="LIPOPROTEIN LIPID ATTACHMENT SITE-LIKE PROTEIN, PUTATIVE (DUF1223)-RELATED"/>
    <property type="match status" value="1"/>
</dbReference>
<dbReference type="OrthoDB" id="9808254at2"/>
<name>A0A1M7N2M2_9HYPH</name>
<evidence type="ECO:0000313" key="1">
    <source>
        <dbReference type="EMBL" id="SHM97599.1"/>
    </source>
</evidence>
<reference evidence="1 2" key="1">
    <citation type="submission" date="2016-11" db="EMBL/GenBank/DDBJ databases">
        <authorList>
            <person name="Jaros S."/>
            <person name="Januszkiewicz K."/>
            <person name="Wedrychowicz H."/>
        </authorList>
    </citation>
    <scope>NUCLEOTIDE SEQUENCE [LARGE SCALE GENOMIC DNA]</scope>
    <source>
        <strain evidence="1 2">DSM 22153</strain>
    </source>
</reference>
<evidence type="ECO:0000313" key="2">
    <source>
        <dbReference type="Proteomes" id="UP000186002"/>
    </source>
</evidence>
<dbReference type="Proteomes" id="UP000186002">
    <property type="component" value="Unassembled WGS sequence"/>
</dbReference>
<gene>
    <name evidence="1" type="ORF">SAMN05444272_3668</name>
</gene>
<sequence length="260" mass="27861">MTKHFTQFPGSSLATKAGLVAVLALGLVFQQGVAFAGSTSPKAVAELFTSQGCSSCPPADKLLEELALKNPDILSLSLPVDYWDYLGWRDTLARPENSERQRAYAAQRGDRSVYTPQLVVDGMEHVVGGDRQAVMSALGRAAPFTASVSLSVRDMAVEAKVDGSLPAGQRMATIFILRLDAEQSVPITRGENTGSSITYVNVVRDLRAIGMWSGGPETFRIPKSEFMKDKDSRCAVLVQLEDDSGPGRIIGAAVMDPKAP</sequence>
<dbReference type="AlphaFoldDB" id="A0A1M7N2M2"/>
<dbReference type="RefSeq" id="WP_084082114.1">
    <property type="nucleotide sequence ID" value="NZ_FRBW01000004.1"/>
</dbReference>
<organism evidence="1 2">
    <name type="scientific">Roseibium suaedae</name>
    <dbReference type="NCBI Taxonomy" id="735517"/>
    <lineage>
        <taxon>Bacteria</taxon>
        <taxon>Pseudomonadati</taxon>
        <taxon>Pseudomonadota</taxon>
        <taxon>Alphaproteobacteria</taxon>
        <taxon>Hyphomicrobiales</taxon>
        <taxon>Stappiaceae</taxon>
        <taxon>Roseibium</taxon>
    </lineage>
</organism>
<dbReference type="InterPro" id="IPR036249">
    <property type="entry name" value="Thioredoxin-like_sf"/>
</dbReference>
<dbReference type="EMBL" id="FRBW01000004">
    <property type="protein sequence ID" value="SHM97599.1"/>
    <property type="molecule type" value="Genomic_DNA"/>
</dbReference>
<evidence type="ECO:0008006" key="3">
    <source>
        <dbReference type="Google" id="ProtNLM"/>
    </source>
</evidence>
<dbReference type="PANTHER" id="PTHR36057">
    <property type="match status" value="1"/>
</dbReference>